<dbReference type="Proteomes" id="UP000483004">
    <property type="component" value="Unassembled WGS sequence"/>
</dbReference>
<sequence>MQRHDPHQEDHLDGTGGLRDRFPGYFPPNDEEIKRFITHGLVAFDTNALLDVYRLNYRARKEYLSALQSLETRLWIPNRVGQEFLEHRLTVIKECSTANDKLREDLNKAFENISRTLREFGKRRGFTPKQMASLEMMSTKASDEIIGQACEYYKFDLSVDGSIRGDFILDSLEKVLADKVGAEPDDLRSHTEEGRRRIQAAIPPGYSDHKKEPERAIGDYLIWRQLIDEAVRRRLPVTLVTNDRKPDWVREDLGKKVGPRPELVAEMKSESGMPFLLINVQSFLLYSRKYLGVRVSDATVQQARPTPKSPGELRFWELVEQEGPIVHYARTRNSKTIDVELASGRVFGLDVTRITHETFQEIVETASDDDS</sequence>
<feature type="compositionally biased region" description="Basic and acidic residues" evidence="2">
    <location>
        <begin position="1"/>
        <end position="22"/>
    </location>
</feature>
<evidence type="ECO:0000313" key="5">
    <source>
        <dbReference type="Proteomes" id="UP000483004"/>
    </source>
</evidence>
<organism evidence="4 5">
    <name type="scientific">Actinomadura montaniterrae</name>
    <dbReference type="NCBI Taxonomy" id="1803903"/>
    <lineage>
        <taxon>Bacteria</taxon>
        <taxon>Bacillati</taxon>
        <taxon>Actinomycetota</taxon>
        <taxon>Actinomycetes</taxon>
        <taxon>Streptosporangiales</taxon>
        <taxon>Thermomonosporaceae</taxon>
        <taxon>Actinomadura</taxon>
    </lineage>
</organism>
<dbReference type="OrthoDB" id="9182727at2"/>
<dbReference type="RefSeq" id="WP_151544564.1">
    <property type="nucleotide sequence ID" value="NZ_WBMR01000150.1"/>
</dbReference>
<evidence type="ECO:0000313" key="4">
    <source>
        <dbReference type="EMBL" id="KAB2370516.1"/>
    </source>
</evidence>
<reference evidence="4 5" key="1">
    <citation type="submission" date="2019-09" db="EMBL/GenBank/DDBJ databases">
        <title>Actinomadura physcomitrii sp. nov., a novel actinomycete isolated from moss [Physcomitrium sphaericum (Ludw) Fuernr].</title>
        <authorList>
            <person name="Liu C."/>
            <person name="Zhuang X."/>
        </authorList>
    </citation>
    <scope>NUCLEOTIDE SEQUENCE [LARGE SCALE GENOMIC DNA]</scope>
    <source>
        <strain evidence="4 5">CYP1-1B</strain>
    </source>
</reference>
<dbReference type="EMBL" id="WBMR01000150">
    <property type="protein sequence ID" value="KAB2370516.1"/>
    <property type="molecule type" value="Genomic_DNA"/>
</dbReference>
<keyword evidence="5" id="KW-1185">Reference proteome</keyword>
<protein>
    <recommendedName>
        <fullName evidence="3">PIN like domain-containing protein</fullName>
    </recommendedName>
</protein>
<feature type="coiled-coil region" evidence="1">
    <location>
        <begin position="92"/>
        <end position="119"/>
    </location>
</feature>
<name>A0A6L3VNI1_9ACTN</name>
<feature type="domain" description="PIN like" evidence="3">
    <location>
        <begin position="41"/>
        <end position="263"/>
    </location>
</feature>
<keyword evidence="1" id="KW-0175">Coiled coil</keyword>
<dbReference type="AlphaFoldDB" id="A0A6L3VNI1"/>
<evidence type="ECO:0000256" key="2">
    <source>
        <dbReference type="SAM" id="MobiDB-lite"/>
    </source>
</evidence>
<evidence type="ECO:0000259" key="3">
    <source>
        <dbReference type="Pfam" id="PF18476"/>
    </source>
</evidence>
<feature type="region of interest" description="Disordered" evidence="2">
    <location>
        <begin position="1"/>
        <end position="23"/>
    </location>
</feature>
<evidence type="ECO:0000256" key="1">
    <source>
        <dbReference type="SAM" id="Coils"/>
    </source>
</evidence>
<dbReference type="InterPro" id="IPR041578">
    <property type="entry name" value="PIN_8"/>
</dbReference>
<accession>A0A6L3VNI1</accession>
<dbReference type="Pfam" id="PF18476">
    <property type="entry name" value="PIN_8"/>
    <property type="match status" value="1"/>
</dbReference>
<comment type="caution">
    <text evidence="4">The sequence shown here is derived from an EMBL/GenBank/DDBJ whole genome shotgun (WGS) entry which is preliminary data.</text>
</comment>
<gene>
    <name evidence="4" type="ORF">F9B16_35295</name>
</gene>
<proteinExistence type="predicted"/>